<dbReference type="Gene3D" id="3.30.1520.10">
    <property type="entry name" value="Phox-like domain"/>
    <property type="match status" value="1"/>
</dbReference>
<dbReference type="GO" id="GO:0035091">
    <property type="term" value="F:phosphatidylinositol binding"/>
    <property type="evidence" value="ECO:0007669"/>
    <property type="project" value="InterPro"/>
</dbReference>
<dbReference type="Gene3D" id="2.30.30.40">
    <property type="entry name" value="SH3 Domains"/>
    <property type="match status" value="1"/>
</dbReference>
<feature type="region of interest" description="Disordered" evidence="3">
    <location>
        <begin position="138"/>
        <end position="197"/>
    </location>
</feature>
<dbReference type="PANTHER" id="PTHR45827">
    <property type="entry name" value="SORTING NEXIN"/>
    <property type="match status" value="1"/>
</dbReference>
<organism evidence="6 7">
    <name type="scientific">Rickenella mellea</name>
    <dbReference type="NCBI Taxonomy" id="50990"/>
    <lineage>
        <taxon>Eukaryota</taxon>
        <taxon>Fungi</taxon>
        <taxon>Dikarya</taxon>
        <taxon>Basidiomycota</taxon>
        <taxon>Agaricomycotina</taxon>
        <taxon>Agaricomycetes</taxon>
        <taxon>Hymenochaetales</taxon>
        <taxon>Rickenellaceae</taxon>
        <taxon>Rickenella</taxon>
    </lineage>
</organism>
<feature type="region of interest" description="Disordered" evidence="3">
    <location>
        <begin position="232"/>
        <end position="262"/>
    </location>
</feature>
<dbReference type="SUPFAM" id="SSF50044">
    <property type="entry name" value="SH3-domain"/>
    <property type="match status" value="1"/>
</dbReference>
<feature type="compositionally biased region" description="Polar residues" evidence="3">
    <location>
        <begin position="152"/>
        <end position="167"/>
    </location>
</feature>
<dbReference type="GO" id="GO:0016197">
    <property type="term" value="P:endosomal transport"/>
    <property type="evidence" value="ECO:0007669"/>
    <property type="project" value="TreeGrafter"/>
</dbReference>
<gene>
    <name evidence="6" type="ORF">BD410DRAFT_765795</name>
</gene>
<dbReference type="EMBL" id="ML170164">
    <property type="protein sequence ID" value="TDL25185.1"/>
    <property type="molecule type" value="Genomic_DNA"/>
</dbReference>
<dbReference type="InterPro" id="IPR019497">
    <property type="entry name" value="Sorting_nexin_WASP-bd-dom"/>
</dbReference>
<dbReference type="SUPFAM" id="SSF64268">
    <property type="entry name" value="PX domain"/>
    <property type="match status" value="1"/>
</dbReference>
<dbReference type="PROSITE" id="PS50002">
    <property type="entry name" value="SH3"/>
    <property type="match status" value="1"/>
</dbReference>
<dbReference type="Pfam" id="PF10456">
    <property type="entry name" value="BAR_3_WASP_bdg"/>
    <property type="match status" value="1"/>
</dbReference>
<evidence type="ECO:0000256" key="2">
    <source>
        <dbReference type="PROSITE-ProRule" id="PRU00192"/>
    </source>
</evidence>
<dbReference type="GO" id="GO:0006897">
    <property type="term" value="P:endocytosis"/>
    <property type="evidence" value="ECO:0007669"/>
    <property type="project" value="TreeGrafter"/>
</dbReference>
<dbReference type="PANTHER" id="PTHR45827:SF1">
    <property type="entry name" value="SORTING NEXIN"/>
    <property type="match status" value="1"/>
</dbReference>
<feature type="domain" description="SH3" evidence="4">
    <location>
        <begin position="70"/>
        <end position="131"/>
    </location>
</feature>
<feature type="compositionally biased region" description="Basic and acidic residues" evidence="3">
    <location>
        <begin position="139"/>
        <end position="151"/>
    </location>
</feature>
<dbReference type="GO" id="GO:0097320">
    <property type="term" value="P:plasma membrane tubulation"/>
    <property type="evidence" value="ECO:0007669"/>
    <property type="project" value="TreeGrafter"/>
</dbReference>
<dbReference type="Gene3D" id="1.20.1270.60">
    <property type="entry name" value="Arfaptin homology (AH) domain/BAR domain"/>
    <property type="match status" value="1"/>
</dbReference>
<dbReference type="GO" id="GO:0005886">
    <property type="term" value="C:plasma membrane"/>
    <property type="evidence" value="ECO:0007669"/>
    <property type="project" value="TreeGrafter"/>
</dbReference>
<dbReference type="GO" id="GO:0031410">
    <property type="term" value="C:cytoplasmic vesicle"/>
    <property type="evidence" value="ECO:0007669"/>
    <property type="project" value="TreeGrafter"/>
</dbReference>
<feature type="region of interest" description="Disordered" evidence="3">
    <location>
        <begin position="332"/>
        <end position="355"/>
    </location>
</feature>
<dbReference type="InterPro" id="IPR001452">
    <property type="entry name" value="SH3_domain"/>
</dbReference>
<dbReference type="OrthoDB" id="10254720at2759"/>
<dbReference type="InterPro" id="IPR036028">
    <property type="entry name" value="SH3-like_dom_sf"/>
</dbReference>
<dbReference type="InterPro" id="IPR001683">
    <property type="entry name" value="PX_dom"/>
</dbReference>
<dbReference type="Pfam" id="PF14604">
    <property type="entry name" value="SH3_9"/>
    <property type="match status" value="1"/>
</dbReference>
<name>A0A4Y7QCN9_9AGAM</name>
<feature type="compositionally biased region" description="Polar residues" evidence="3">
    <location>
        <begin position="233"/>
        <end position="262"/>
    </location>
</feature>
<dbReference type="SMART" id="SM00326">
    <property type="entry name" value="SH3"/>
    <property type="match status" value="1"/>
</dbReference>
<sequence length="836" mass="91238">MSTLPRINKSTLTPPRISPATLSIARPPSEFDAGINTSHAWAEHLDREASLSDEDTPRGDVGGEVDALSVRGRSARAVYDFTGMQEFQELSVCAGDALAVLKEHLADGWSLVRHRGEVGLVPRTYYIFTSDFAAAPDVDAERSRTLTREASGESTASPGSGGSLTPRNSPPPSGPDDILSPEEQQQQQPLIPQTTGEWLRSLPSFRRSLLGGKSLNRFSSFVTTGAEEWILRGSTQPPSTSTHPNTENLHSRISSELSTPGDTTITEDDLGKRLSRIGISEADLHFVDAGPAWKPKVPPFRVLVHSPSKRASSLTGAYTVYAVTSLFYPPSPSSEPSDFESSAEEAGVGGDSYIHQNENTNDDDGTHQIHVHDTLPPSPTRLTVHRRFSHFVFLHSALTRRLPGLALPPLPEKQYSGRFSSAFVEARRGDLQRYLNKLVRHPVARYAEVVMFFLGCESDVEWKRQLPHHLSTPPAGPSFYARVYHPAFNLDVDDAAETVDRFETHTKAVGRGVQQLRGVFGKIRQARVEMSNAERLLSYSLLSLITSTPLATSSTITEEEEEEDSDGSGSNDSGSQRNGYQNAKSGASGSGSGMKKTRGLMNGDGAWCWREDCSECLHLSKALQKTSETLQGVADLYDDHARRTLLASHEALKDVVHPATLYAPIIETHRETLARYREATDPTTADDEMAGRCETVLNTTMAEFETYHVQKCEDFGRLAREHLDDEIAFYEKILKRLHTARRTYTPSSNSNHHPYLPDGPRTPSLYERDLAAPRLTAPPLPQPCAHVFDSAPLRPVSAAIQGGVGMLLGGGGGGGGGPRGTGNAVSGRGSVFGRFW</sequence>
<accession>A0A4Y7QCN9</accession>
<feature type="compositionally biased region" description="Acidic residues" evidence="3">
    <location>
        <begin position="557"/>
        <end position="566"/>
    </location>
</feature>
<evidence type="ECO:0000313" key="7">
    <source>
        <dbReference type="Proteomes" id="UP000294933"/>
    </source>
</evidence>
<feature type="domain" description="PX" evidence="5">
    <location>
        <begin position="299"/>
        <end position="460"/>
    </location>
</feature>
<dbReference type="VEuPathDB" id="FungiDB:BD410DRAFT_765795"/>
<feature type="region of interest" description="Disordered" evidence="3">
    <location>
        <begin position="744"/>
        <end position="765"/>
    </location>
</feature>
<dbReference type="SMART" id="SM00312">
    <property type="entry name" value="PX"/>
    <property type="match status" value="1"/>
</dbReference>
<evidence type="ECO:0000313" key="6">
    <source>
        <dbReference type="EMBL" id="TDL25185.1"/>
    </source>
</evidence>
<reference evidence="6 7" key="1">
    <citation type="submission" date="2018-06" db="EMBL/GenBank/DDBJ databases">
        <title>A transcriptomic atlas of mushroom development highlights an independent origin of complex multicellularity.</title>
        <authorList>
            <consortium name="DOE Joint Genome Institute"/>
            <person name="Krizsan K."/>
            <person name="Almasi E."/>
            <person name="Merenyi Z."/>
            <person name="Sahu N."/>
            <person name="Viragh M."/>
            <person name="Koszo T."/>
            <person name="Mondo S."/>
            <person name="Kiss B."/>
            <person name="Balint B."/>
            <person name="Kues U."/>
            <person name="Barry K."/>
            <person name="Hegedus J.C."/>
            <person name="Henrissat B."/>
            <person name="Johnson J."/>
            <person name="Lipzen A."/>
            <person name="Ohm R."/>
            <person name="Nagy I."/>
            <person name="Pangilinan J."/>
            <person name="Yan J."/>
            <person name="Xiong Y."/>
            <person name="Grigoriev I.V."/>
            <person name="Hibbett D.S."/>
            <person name="Nagy L.G."/>
        </authorList>
    </citation>
    <scope>NUCLEOTIDE SEQUENCE [LARGE SCALE GENOMIC DNA]</scope>
    <source>
        <strain evidence="6 7">SZMC22713</strain>
    </source>
</reference>
<feature type="region of interest" description="Disordered" evidence="3">
    <location>
        <begin position="552"/>
        <end position="596"/>
    </location>
</feature>
<feature type="compositionally biased region" description="Low complexity" evidence="3">
    <location>
        <begin position="181"/>
        <end position="197"/>
    </location>
</feature>
<dbReference type="InterPro" id="IPR036871">
    <property type="entry name" value="PX_dom_sf"/>
</dbReference>
<dbReference type="InterPro" id="IPR027267">
    <property type="entry name" value="AH/BAR_dom_sf"/>
</dbReference>
<feature type="region of interest" description="Disordered" evidence="3">
    <location>
        <begin position="1"/>
        <end position="24"/>
    </location>
</feature>
<feature type="region of interest" description="Disordered" evidence="3">
    <location>
        <begin position="812"/>
        <end position="836"/>
    </location>
</feature>
<dbReference type="AlphaFoldDB" id="A0A4Y7QCN9"/>
<dbReference type="PROSITE" id="PS50195">
    <property type="entry name" value="PX"/>
    <property type="match status" value="1"/>
</dbReference>
<dbReference type="Pfam" id="PF00787">
    <property type="entry name" value="PX"/>
    <property type="match status" value="1"/>
</dbReference>
<evidence type="ECO:0000259" key="5">
    <source>
        <dbReference type="PROSITE" id="PS50195"/>
    </source>
</evidence>
<feature type="compositionally biased region" description="Polar residues" evidence="3">
    <location>
        <begin position="1"/>
        <end position="13"/>
    </location>
</feature>
<protein>
    <recommendedName>
        <fullName evidence="8">PX-domain-containing protein</fullName>
    </recommendedName>
</protein>
<evidence type="ECO:0008006" key="8">
    <source>
        <dbReference type="Google" id="ProtNLM"/>
    </source>
</evidence>
<evidence type="ECO:0000259" key="4">
    <source>
        <dbReference type="PROSITE" id="PS50002"/>
    </source>
</evidence>
<keyword evidence="7" id="KW-1185">Reference proteome</keyword>
<proteinExistence type="predicted"/>
<evidence type="ECO:0000256" key="3">
    <source>
        <dbReference type="SAM" id="MobiDB-lite"/>
    </source>
</evidence>
<dbReference type="Proteomes" id="UP000294933">
    <property type="component" value="Unassembled WGS sequence"/>
</dbReference>
<evidence type="ECO:0000256" key="1">
    <source>
        <dbReference type="ARBA" id="ARBA00022443"/>
    </source>
</evidence>
<keyword evidence="1 2" id="KW-0728">SH3 domain</keyword>
<dbReference type="STRING" id="50990.A0A4Y7QCN9"/>